<evidence type="ECO:0000313" key="10">
    <source>
        <dbReference type="Proteomes" id="UP000199488"/>
    </source>
</evidence>
<evidence type="ECO:0000256" key="4">
    <source>
        <dbReference type="ARBA" id="ARBA00023306"/>
    </source>
</evidence>
<dbReference type="Gene3D" id="2.160.20.70">
    <property type="match status" value="1"/>
</dbReference>
<organism evidence="9 10">
    <name type="scientific">Marinococcus luteus</name>
    <dbReference type="NCBI Taxonomy" id="1122204"/>
    <lineage>
        <taxon>Bacteria</taxon>
        <taxon>Bacillati</taxon>
        <taxon>Bacillota</taxon>
        <taxon>Bacilli</taxon>
        <taxon>Bacillales</taxon>
        <taxon>Bacillaceae</taxon>
        <taxon>Marinococcus</taxon>
    </lineage>
</organism>
<dbReference type="PANTHER" id="PTHR34108:SF1">
    <property type="entry name" value="SEPTUM SITE-DETERMINING PROTEIN MINC"/>
    <property type="match status" value="1"/>
</dbReference>
<dbReference type="OrthoDB" id="9790810at2"/>
<comment type="function">
    <text evidence="6">Cell division inhibitor that blocks the formation of polar Z ring septums. Rapidly oscillates between the poles of the cell to destabilize FtsZ filaments that have formed before they mature into polar Z rings. Prevents FtsZ polymerization.</text>
</comment>
<evidence type="ECO:0000256" key="5">
    <source>
        <dbReference type="ARBA" id="ARBA00046874"/>
    </source>
</evidence>
<dbReference type="InterPro" id="IPR013033">
    <property type="entry name" value="MinC"/>
</dbReference>
<keyword evidence="2 6" id="KW-0132">Cell division</keyword>
<dbReference type="Gene3D" id="3.30.160.540">
    <property type="match status" value="1"/>
</dbReference>
<dbReference type="GO" id="GO:0000902">
    <property type="term" value="P:cell morphogenesis"/>
    <property type="evidence" value="ECO:0007669"/>
    <property type="project" value="InterPro"/>
</dbReference>
<dbReference type="RefSeq" id="WP_091614681.1">
    <property type="nucleotide sequence ID" value="NZ_FNNC01000004.1"/>
</dbReference>
<dbReference type="GO" id="GO:0000917">
    <property type="term" value="P:division septum assembly"/>
    <property type="evidence" value="ECO:0007669"/>
    <property type="project" value="UniProtKB-KW"/>
</dbReference>
<dbReference type="PANTHER" id="PTHR34108">
    <property type="entry name" value="SEPTUM SITE-DETERMINING PROTEIN MINC"/>
    <property type="match status" value="1"/>
</dbReference>
<evidence type="ECO:0000256" key="6">
    <source>
        <dbReference type="HAMAP-Rule" id="MF_00267"/>
    </source>
</evidence>
<protein>
    <recommendedName>
        <fullName evidence="6">Probable septum site-determining protein MinC</fullName>
    </recommendedName>
</protein>
<feature type="domain" description="Septum formation inhibitor MinC C-terminal" evidence="7">
    <location>
        <begin position="108"/>
        <end position="193"/>
    </location>
</feature>
<dbReference type="STRING" id="1122204.SAMN05421781_2092"/>
<comment type="subunit">
    <text evidence="5 6">Interacts with MinD and FtsZ.</text>
</comment>
<dbReference type="EMBL" id="FNNC01000004">
    <property type="protein sequence ID" value="SDW67786.1"/>
    <property type="molecule type" value="Genomic_DNA"/>
</dbReference>
<feature type="domain" description="Septum site-determining protein MinC N-terminal" evidence="8">
    <location>
        <begin position="9"/>
        <end position="86"/>
    </location>
</feature>
<dbReference type="GO" id="GO:1901891">
    <property type="term" value="P:regulation of cell septum assembly"/>
    <property type="evidence" value="ECO:0007669"/>
    <property type="project" value="InterPro"/>
</dbReference>
<keyword evidence="3 6" id="KW-0717">Septation</keyword>
<comment type="similarity">
    <text evidence="1 6">Belongs to the MinC family.</text>
</comment>
<dbReference type="InterPro" id="IPR005526">
    <property type="entry name" value="Septum_form_inhib_MinC_C"/>
</dbReference>
<evidence type="ECO:0000256" key="1">
    <source>
        <dbReference type="ARBA" id="ARBA00006291"/>
    </source>
</evidence>
<dbReference type="NCBIfam" id="TIGR01222">
    <property type="entry name" value="minC"/>
    <property type="match status" value="1"/>
</dbReference>
<dbReference type="HAMAP" id="MF_00267">
    <property type="entry name" value="MinC"/>
    <property type="match status" value="1"/>
</dbReference>
<keyword evidence="4 6" id="KW-0131">Cell cycle</keyword>
<evidence type="ECO:0000313" key="9">
    <source>
        <dbReference type="EMBL" id="SDW67786.1"/>
    </source>
</evidence>
<dbReference type="Pfam" id="PF22642">
    <property type="entry name" value="MinC_N_1"/>
    <property type="match status" value="1"/>
</dbReference>
<sequence>MTNNNGNYVTIKGTKEGLTIVLNDQCSFHELLEELKKKIEREQRLFENGPQVEVRVDAGNRYLSKSHEEEITEVLNKTGSVRVHEVHSNVMTKGEAQEVIEKATVTSVTQIVRSGQVLRKTGDILIIGDVNPGGVVEATGNIYVIGALKGIARAGTEGESHAVVCASVMIPKQISISDTYFYAPEKHEKQEQKPAIEGPGYAYVTGEEYKAIAFEETKMLGHYLRSVSYT</sequence>
<keyword evidence="10" id="KW-1185">Reference proteome</keyword>
<evidence type="ECO:0000256" key="3">
    <source>
        <dbReference type="ARBA" id="ARBA00023210"/>
    </source>
</evidence>
<dbReference type="Proteomes" id="UP000199488">
    <property type="component" value="Unassembled WGS sequence"/>
</dbReference>
<name>A0A1H2VHG2_9BACI</name>
<proteinExistence type="inferred from homology"/>
<evidence type="ECO:0000259" key="7">
    <source>
        <dbReference type="Pfam" id="PF03775"/>
    </source>
</evidence>
<dbReference type="InterPro" id="IPR055219">
    <property type="entry name" value="MinC_N_1"/>
</dbReference>
<dbReference type="AlphaFoldDB" id="A0A1H2VHG2"/>
<reference evidence="9 10" key="1">
    <citation type="submission" date="2016-10" db="EMBL/GenBank/DDBJ databases">
        <authorList>
            <person name="de Groot N.N."/>
        </authorList>
    </citation>
    <scope>NUCLEOTIDE SEQUENCE [LARGE SCALE GENOMIC DNA]</scope>
    <source>
        <strain evidence="9 10">DSM 23126</strain>
    </source>
</reference>
<evidence type="ECO:0000256" key="2">
    <source>
        <dbReference type="ARBA" id="ARBA00022618"/>
    </source>
</evidence>
<dbReference type="Pfam" id="PF03775">
    <property type="entry name" value="MinC_C"/>
    <property type="match status" value="1"/>
</dbReference>
<accession>A0A1H2VHG2</accession>
<dbReference type="SUPFAM" id="SSF63848">
    <property type="entry name" value="Cell-division inhibitor MinC, C-terminal domain"/>
    <property type="match status" value="1"/>
</dbReference>
<gene>
    <name evidence="6" type="primary">minC</name>
    <name evidence="9" type="ORF">SAMN05421781_2092</name>
</gene>
<evidence type="ECO:0000259" key="8">
    <source>
        <dbReference type="Pfam" id="PF22642"/>
    </source>
</evidence>
<dbReference type="InterPro" id="IPR036145">
    <property type="entry name" value="MinC_C_sf"/>
</dbReference>
<dbReference type="InterPro" id="IPR016098">
    <property type="entry name" value="CAP/MinC_C"/>
</dbReference>